<accession>A0A5D4HA73</accession>
<organism evidence="1 2">
    <name type="scientific">Sphingobacterium phlebotomi</name>
    <dbReference type="NCBI Taxonomy" id="2605433"/>
    <lineage>
        <taxon>Bacteria</taxon>
        <taxon>Pseudomonadati</taxon>
        <taxon>Bacteroidota</taxon>
        <taxon>Sphingobacteriia</taxon>
        <taxon>Sphingobacteriales</taxon>
        <taxon>Sphingobacteriaceae</taxon>
        <taxon>Sphingobacterium</taxon>
    </lineage>
</organism>
<gene>
    <name evidence="1" type="ORF">FXV77_02020</name>
</gene>
<comment type="caution">
    <text evidence="1">The sequence shown here is derived from an EMBL/GenBank/DDBJ whole genome shotgun (WGS) entry which is preliminary data.</text>
</comment>
<sequence>MKKKQKIKAEYGFAIFPYLFLNRMELASLRQHSVFNGIAFTKMAAKQYKAVLARATKISQ</sequence>
<protein>
    <submittedName>
        <fullName evidence="1">Uncharacterized protein</fullName>
    </submittedName>
</protein>
<name>A0A5D4HA73_9SPHI</name>
<evidence type="ECO:0000313" key="2">
    <source>
        <dbReference type="Proteomes" id="UP000322362"/>
    </source>
</evidence>
<evidence type="ECO:0000313" key="1">
    <source>
        <dbReference type="EMBL" id="TYR38081.1"/>
    </source>
</evidence>
<proteinExistence type="predicted"/>
<dbReference type="AlphaFoldDB" id="A0A5D4HA73"/>
<reference evidence="1 2" key="1">
    <citation type="submission" date="2019-08" db="EMBL/GenBank/DDBJ databases">
        <title>Phlebobacter frassis gen. nov. sp. nov., a new member of family Sphingobacteriaceae isolated from sand fly rearing media.</title>
        <authorList>
            <person name="Kakumanu M.L."/>
            <person name="Marayati B.F."/>
            <person name="Wada-Katsumata A."/>
            <person name="Wasserberg G."/>
            <person name="Schal C."/>
            <person name="Apperson C.S."/>
            <person name="Ponnusamy L."/>
        </authorList>
    </citation>
    <scope>NUCLEOTIDE SEQUENCE [LARGE SCALE GENOMIC DNA]</scope>
    <source>
        <strain evidence="1 2">SSI9</strain>
    </source>
</reference>
<dbReference type="Proteomes" id="UP000322362">
    <property type="component" value="Unassembled WGS sequence"/>
</dbReference>
<dbReference type="EMBL" id="VTAV01000001">
    <property type="protein sequence ID" value="TYR38081.1"/>
    <property type="molecule type" value="Genomic_DNA"/>
</dbReference>
<dbReference type="RefSeq" id="WP_148917546.1">
    <property type="nucleotide sequence ID" value="NZ_VTAV01000001.1"/>
</dbReference>
<keyword evidence="2" id="KW-1185">Reference proteome</keyword>